<reference evidence="4" key="1">
    <citation type="journal article" date="2019" name="Int. J. Syst. Evol. Microbiol.">
        <title>The Global Catalogue of Microorganisms (GCM) 10K type strain sequencing project: providing services to taxonomists for standard genome sequencing and annotation.</title>
        <authorList>
            <consortium name="The Broad Institute Genomics Platform"/>
            <consortium name="The Broad Institute Genome Sequencing Center for Infectious Disease"/>
            <person name="Wu L."/>
            <person name="Ma J."/>
        </authorList>
    </citation>
    <scope>NUCLEOTIDE SEQUENCE [LARGE SCALE GENOMIC DNA]</scope>
    <source>
        <strain evidence="4">CCUG 56698</strain>
    </source>
</reference>
<dbReference type="RefSeq" id="WP_380971775.1">
    <property type="nucleotide sequence ID" value="NZ_JBHTEF010000001.1"/>
</dbReference>
<sequence length="242" mass="24973">MGELRGEVVVVIGGSSGIGLRVAELAAQAGASIVIGGRDEGRLEAAENRLSGEGGSVSTIRVDAHDGTSLDAFFDETPAFDHLVSMIGSPMGGGFLSAPLSEIRRTVESKFFANLMIARLAAPRVRTGGSLTFTSGTGGRAQDAAGSYVGNLAIHALVEGLAVELAPRVRVNAVAPTWTDTPLWADMPAAEREATKARFGEVIPLGRTATVDELAAAYLFLMTDSFVTGQQLAVDGGIMLGA</sequence>
<dbReference type="Pfam" id="PF13561">
    <property type="entry name" value="adh_short_C2"/>
    <property type="match status" value="1"/>
</dbReference>
<dbReference type="InterPro" id="IPR002347">
    <property type="entry name" value="SDR_fam"/>
</dbReference>
<evidence type="ECO:0000256" key="1">
    <source>
        <dbReference type="ARBA" id="ARBA00006484"/>
    </source>
</evidence>
<dbReference type="Proteomes" id="UP001596527">
    <property type="component" value="Unassembled WGS sequence"/>
</dbReference>
<gene>
    <name evidence="3" type="ORF">ACFQWG_02450</name>
</gene>
<name>A0ABW2SKB0_9ACTO</name>
<dbReference type="EMBL" id="JBHTEF010000001">
    <property type="protein sequence ID" value="MFC7580083.1"/>
    <property type="molecule type" value="Genomic_DNA"/>
</dbReference>
<keyword evidence="4" id="KW-1185">Reference proteome</keyword>
<dbReference type="InterPro" id="IPR051122">
    <property type="entry name" value="SDR_DHRS6-like"/>
</dbReference>
<dbReference type="Gene3D" id="3.40.50.720">
    <property type="entry name" value="NAD(P)-binding Rossmann-like Domain"/>
    <property type="match status" value="1"/>
</dbReference>
<evidence type="ECO:0000256" key="2">
    <source>
        <dbReference type="ARBA" id="ARBA00023002"/>
    </source>
</evidence>
<dbReference type="PANTHER" id="PTHR43477">
    <property type="entry name" value="DIHYDROANTICAPSIN 7-DEHYDROGENASE"/>
    <property type="match status" value="1"/>
</dbReference>
<proteinExistence type="inferred from homology"/>
<evidence type="ECO:0000313" key="3">
    <source>
        <dbReference type="EMBL" id="MFC7580083.1"/>
    </source>
</evidence>
<evidence type="ECO:0000313" key="4">
    <source>
        <dbReference type="Proteomes" id="UP001596527"/>
    </source>
</evidence>
<dbReference type="PANTHER" id="PTHR43477:SF1">
    <property type="entry name" value="DIHYDROANTICAPSIN 7-DEHYDROGENASE"/>
    <property type="match status" value="1"/>
</dbReference>
<protein>
    <submittedName>
        <fullName evidence="3">SDR family oxidoreductase</fullName>
    </submittedName>
</protein>
<keyword evidence="2" id="KW-0560">Oxidoreductase</keyword>
<dbReference type="CDD" id="cd05233">
    <property type="entry name" value="SDR_c"/>
    <property type="match status" value="1"/>
</dbReference>
<dbReference type="InterPro" id="IPR036291">
    <property type="entry name" value="NAD(P)-bd_dom_sf"/>
</dbReference>
<dbReference type="PRINTS" id="PR00081">
    <property type="entry name" value="GDHRDH"/>
</dbReference>
<accession>A0ABW2SKB0</accession>
<dbReference type="SUPFAM" id="SSF51735">
    <property type="entry name" value="NAD(P)-binding Rossmann-fold domains"/>
    <property type="match status" value="1"/>
</dbReference>
<organism evidence="3 4">
    <name type="scientific">Schaalia naturae</name>
    <dbReference type="NCBI Taxonomy" id="635203"/>
    <lineage>
        <taxon>Bacteria</taxon>
        <taxon>Bacillati</taxon>
        <taxon>Actinomycetota</taxon>
        <taxon>Actinomycetes</taxon>
        <taxon>Actinomycetales</taxon>
        <taxon>Actinomycetaceae</taxon>
        <taxon>Schaalia</taxon>
    </lineage>
</organism>
<comment type="caution">
    <text evidence="3">The sequence shown here is derived from an EMBL/GenBank/DDBJ whole genome shotgun (WGS) entry which is preliminary data.</text>
</comment>
<comment type="similarity">
    <text evidence="1">Belongs to the short-chain dehydrogenases/reductases (SDR) family.</text>
</comment>